<feature type="region of interest" description="Disordered" evidence="1">
    <location>
        <begin position="296"/>
        <end position="401"/>
    </location>
</feature>
<feature type="compositionally biased region" description="Low complexity" evidence="1">
    <location>
        <begin position="337"/>
        <end position="346"/>
    </location>
</feature>
<feature type="region of interest" description="Disordered" evidence="1">
    <location>
        <begin position="152"/>
        <end position="177"/>
    </location>
</feature>
<protein>
    <submittedName>
        <fullName evidence="3">Uncharacterized protein</fullName>
    </submittedName>
</protein>
<evidence type="ECO:0000313" key="4">
    <source>
        <dbReference type="Proteomes" id="UP000193067"/>
    </source>
</evidence>
<feature type="compositionally biased region" description="Pro residues" evidence="1">
    <location>
        <begin position="316"/>
        <end position="336"/>
    </location>
</feature>
<dbReference type="STRING" id="1353009.A0A1Y2ITM8"/>
<accession>A0A1Y2ITM8</accession>
<feature type="compositionally biased region" description="Low complexity" evidence="1">
    <location>
        <begin position="152"/>
        <end position="164"/>
    </location>
</feature>
<evidence type="ECO:0000313" key="3">
    <source>
        <dbReference type="EMBL" id="OSD04486.1"/>
    </source>
</evidence>
<proteinExistence type="predicted"/>
<keyword evidence="2" id="KW-0812">Transmembrane</keyword>
<keyword evidence="2" id="KW-1133">Transmembrane helix</keyword>
<dbReference type="OrthoDB" id="3265734at2759"/>
<evidence type="ECO:0000256" key="1">
    <source>
        <dbReference type="SAM" id="MobiDB-lite"/>
    </source>
</evidence>
<reference evidence="3 4" key="1">
    <citation type="journal article" date="2015" name="Biotechnol. Biofuels">
        <title>Enhanced degradation of softwood versus hardwood by the white-rot fungus Pycnoporus coccineus.</title>
        <authorList>
            <person name="Couturier M."/>
            <person name="Navarro D."/>
            <person name="Chevret D."/>
            <person name="Henrissat B."/>
            <person name="Piumi F."/>
            <person name="Ruiz-Duenas F.J."/>
            <person name="Martinez A.T."/>
            <person name="Grigoriev I.V."/>
            <person name="Riley R."/>
            <person name="Lipzen A."/>
            <person name="Berrin J.G."/>
            <person name="Master E.R."/>
            <person name="Rosso M.N."/>
        </authorList>
    </citation>
    <scope>NUCLEOTIDE SEQUENCE [LARGE SCALE GENOMIC DNA]</scope>
    <source>
        <strain evidence="3 4">BRFM310</strain>
    </source>
</reference>
<dbReference type="AlphaFoldDB" id="A0A1Y2ITM8"/>
<dbReference type="Proteomes" id="UP000193067">
    <property type="component" value="Unassembled WGS sequence"/>
</dbReference>
<sequence length="401" mass="42104">MASHTPVVIVDDADPAIIYEPANLWEHQAHQENVHGATWSGGYTNATAKFSINGTSYTLWGAVIPPKTDKLIRPPDGQVILDGVPQTPFVAATGDGNEDYYAYNYWGPANGSAGEHTIEIHVLYGDQEDHWPFILDYIEYVPLPATAATPSATSFTPSVAATPSATPPPSEATSGRGRPFVGPIVGSVLGAVAGLGICLVLALWWRRQKREKPHPILPAWSKDVLDQESQSSAAMTVSSASGPAINKRIQAASGTRSEPIADPLAPVPISPPPQGERTALLCPVSPVSASPRTPGLLVVANASGPGSPSNEGVRPLPDPVMPPPVPTFAPPAPATSPPSDSKSSARPAERRPLPPAPERPTTVFHSDSGIRFVPPPVAQAPLPDDSASVVLSEVPPEYTER</sequence>
<organism evidence="3 4">
    <name type="scientific">Trametes coccinea (strain BRFM310)</name>
    <name type="common">Pycnoporus coccineus</name>
    <dbReference type="NCBI Taxonomy" id="1353009"/>
    <lineage>
        <taxon>Eukaryota</taxon>
        <taxon>Fungi</taxon>
        <taxon>Dikarya</taxon>
        <taxon>Basidiomycota</taxon>
        <taxon>Agaricomycotina</taxon>
        <taxon>Agaricomycetes</taxon>
        <taxon>Polyporales</taxon>
        <taxon>Polyporaceae</taxon>
        <taxon>Trametes</taxon>
    </lineage>
</organism>
<dbReference type="EMBL" id="KZ084096">
    <property type="protein sequence ID" value="OSD04486.1"/>
    <property type="molecule type" value="Genomic_DNA"/>
</dbReference>
<name>A0A1Y2ITM8_TRAC3</name>
<gene>
    <name evidence="3" type="ORF">PYCCODRAFT_1476046</name>
</gene>
<keyword evidence="4" id="KW-1185">Reference proteome</keyword>
<evidence type="ECO:0000256" key="2">
    <source>
        <dbReference type="SAM" id="Phobius"/>
    </source>
</evidence>
<keyword evidence="2" id="KW-0472">Membrane</keyword>
<feature type="transmembrane region" description="Helical" evidence="2">
    <location>
        <begin position="180"/>
        <end position="205"/>
    </location>
</feature>